<evidence type="ECO:0000313" key="2">
    <source>
        <dbReference type="Proteomes" id="UP000887564"/>
    </source>
</evidence>
<feature type="compositionally biased region" description="Polar residues" evidence="1">
    <location>
        <begin position="1"/>
        <end position="12"/>
    </location>
</feature>
<dbReference type="Proteomes" id="UP000887564">
    <property type="component" value="Unplaced"/>
</dbReference>
<accession>A0A914RSL8</accession>
<feature type="compositionally biased region" description="Low complexity" evidence="1">
    <location>
        <begin position="13"/>
        <end position="29"/>
    </location>
</feature>
<reference evidence="3" key="1">
    <citation type="submission" date="2022-11" db="UniProtKB">
        <authorList>
            <consortium name="WormBaseParasite"/>
        </authorList>
    </citation>
    <scope>IDENTIFICATION</scope>
</reference>
<sequence length="41" mass="4504">MLPVSTSKNNSANLSRRNSTLSTSTSTQHTHSDTHKRLVAH</sequence>
<organism evidence="2 3">
    <name type="scientific">Parascaris equorum</name>
    <name type="common">Equine roundworm</name>
    <dbReference type="NCBI Taxonomy" id="6256"/>
    <lineage>
        <taxon>Eukaryota</taxon>
        <taxon>Metazoa</taxon>
        <taxon>Ecdysozoa</taxon>
        <taxon>Nematoda</taxon>
        <taxon>Chromadorea</taxon>
        <taxon>Rhabditida</taxon>
        <taxon>Spirurina</taxon>
        <taxon>Ascaridomorpha</taxon>
        <taxon>Ascaridoidea</taxon>
        <taxon>Ascarididae</taxon>
        <taxon>Parascaris</taxon>
    </lineage>
</organism>
<protein>
    <submittedName>
        <fullName evidence="3">Uncharacterized protein</fullName>
    </submittedName>
</protein>
<dbReference type="WBParaSite" id="PEQ_0000948501-mRNA-1">
    <property type="protein sequence ID" value="PEQ_0000948501-mRNA-1"/>
    <property type="gene ID" value="PEQ_0000948501"/>
</dbReference>
<dbReference type="AlphaFoldDB" id="A0A914RSL8"/>
<evidence type="ECO:0000256" key="1">
    <source>
        <dbReference type="SAM" id="MobiDB-lite"/>
    </source>
</evidence>
<evidence type="ECO:0000313" key="3">
    <source>
        <dbReference type="WBParaSite" id="PEQ_0000948501-mRNA-1"/>
    </source>
</evidence>
<feature type="compositionally biased region" description="Basic and acidic residues" evidence="1">
    <location>
        <begin position="30"/>
        <end position="41"/>
    </location>
</feature>
<feature type="region of interest" description="Disordered" evidence="1">
    <location>
        <begin position="1"/>
        <end position="41"/>
    </location>
</feature>
<proteinExistence type="predicted"/>
<keyword evidence="2" id="KW-1185">Reference proteome</keyword>
<name>A0A914RSL8_PAREQ</name>